<dbReference type="AlphaFoldDB" id="A0A0A8Z554"/>
<accession>A0A0A8Z554</accession>
<protein>
    <submittedName>
        <fullName evidence="1">Uncharacterized protein</fullName>
    </submittedName>
</protein>
<proteinExistence type="predicted"/>
<evidence type="ECO:0000313" key="1">
    <source>
        <dbReference type="EMBL" id="JAD32818.1"/>
    </source>
</evidence>
<name>A0A0A8Z554_ARUDO</name>
<reference evidence="1" key="1">
    <citation type="submission" date="2014-09" db="EMBL/GenBank/DDBJ databases">
        <authorList>
            <person name="Magalhaes I.L.F."/>
            <person name="Oliveira U."/>
            <person name="Santos F.R."/>
            <person name="Vidigal T.H.D.A."/>
            <person name="Brescovit A.D."/>
            <person name="Santos A.J."/>
        </authorList>
    </citation>
    <scope>NUCLEOTIDE SEQUENCE</scope>
    <source>
        <tissue evidence="1">Shoot tissue taken approximately 20 cm above the soil surface</tissue>
    </source>
</reference>
<sequence length="43" mass="5082">MVLEIIRRVLLVLRHRRSSCCFVALPPLHLLELLVLLLRLLHN</sequence>
<organism evidence="1">
    <name type="scientific">Arundo donax</name>
    <name type="common">Giant reed</name>
    <name type="synonym">Donax arundinaceus</name>
    <dbReference type="NCBI Taxonomy" id="35708"/>
    <lineage>
        <taxon>Eukaryota</taxon>
        <taxon>Viridiplantae</taxon>
        <taxon>Streptophyta</taxon>
        <taxon>Embryophyta</taxon>
        <taxon>Tracheophyta</taxon>
        <taxon>Spermatophyta</taxon>
        <taxon>Magnoliopsida</taxon>
        <taxon>Liliopsida</taxon>
        <taxon>Poales</taxon>
        <taxon>Poaceae</taxon>
        <taxon>PACMAD clade</taxon>
        <taxon>Arundinoideae</taxon>
        <taxon>Arundineae</taxon>
        <taxon>Arundo</taxon>
    </lineage>
</organism>
<dbReference type="EMBL" id="GBRH01265077">
    <property type="protein sequence ID" value="JAD32818.1"/>
    <property type="molecule type" value="Transcribed_RNA"/>
</dbReference>
<reference evidence="1" key="2">
    <citation type="journal article" date="2015" name="Data Brief">
        <title>Shoot transcriptome of the giant reed, Arundo donax.</title>
        <authorList>
            <person name="Barrero R.A."/>
            <person name="Guerrero F.D."/>
            <person name="Moolhuijzen P."/>
            <person name="Goolsby J.A."/>
            <person name="Tidwell J."/>
            <person name="Bellgard S.E."/>
            <person name="Bellgard M.I."/>
        </authorList>
    </citation>
    <scope>NUCLEOTIDE SEQUENCE</scope>
    <source>
        <tissue evidence="1">Shoot tissue taken approximately 20 cm above the soil surface</tissue>
    </source>
</reference>